<dbReference type="Proteomes" id="UP000068243">
    <property type="component" value="Unassembled WGS sequence"/>
</dbReference>
<dbReference type="VEuPathDB" id="FungiDB:ATCC64974_77050"/>
<protein>
    <submittedName>
        <fullName evidence="1">Unnamed protein product</fullName>
    </submittedName>
</protein>
<organism evidence="1 2">
    <name type="scientific">Aspergillus niger</name>
    <dbReference type="NCBI Taxonomy" id="5061"/>
    <lineage>
        <taxon>Eukaryota</taxon>
        <taxon>Fungi</taxon>
        <taxon>Dikarya</taxon>
        <taxon>Ascomycota</taxon>
        <taxon>Pezizomycotina</taxon>
        <taxon>Eurotiomycetes</taxon>
        <taxon>Eurotiomycetidae</taxon>
        <taxon>Eurotiales</taxon>
        <taxon>Aspergillaceae</taxon>
        <taxon>Aspergillus</taxon>
        <taxon>Aspergillus subgen. Circumdati</taxon>
    </lineage>
</organism>
<dbReference type="OrthoDB" id="1577640at2759"/>
<dbReference type="VEuPathDB" id="FungiDB:An04g00900"/>
<dbReference type="Pfam" id="PF23397">
    <property type="entry name" value="DUF7104"/>
    <property type="match status" value="4"/>
</dbReference>
<evidence type="ECO:0000313" key="2">
    <source>
        <dbReference type="Proteomes" id="UP000068243"/>
    </source>
</evidence>
<comment type="caution">
    <text evidence="1">The sequence shown here is derived from an EMBL/GenBank/DDBJ whole genome shotgun (WGS) entry which is preliminary data.</text>
</comment>
<dbReference type="AlphaFoldDB" id="A0A100I9T0"/>
<reference evidence="2" key="1">
    <citation type="journal article" date="2016" name="Genome Announc.">
        <title>Draft genome sequence of Aspergillus niger strain An76.</title>
        <authorList>
            <person name="Gong W."/>
            <person name="Cheng Z."/>
            <person name="Zhang H."/>
            <person name="Liu L."/>
            <person name="Gao P."/>
            <person name="Wang L."/>
        </authorList>
    </citation>
    <scope>NUCLEOTIDE SEQUENCE [LARGE SCALE GENOMIC DNA]</scope>
    <source>
        <strain evidence="2">An76</strain>
    </source>
</reference>
<dbReference type="VEuPathDB" id="FungiDB:M747DRAFT_322870"/>
<dbReference type="InterPro" id="IPR055530">
    <property type="entry name" value="DUF7104"/>
</dbReference>
<accession>A0A100I9T0</accession>
<proteinExistence type="predicted"/>
<name>A0A100I9T0_ASPNG</name>
<gene>
    <name evidence="1" type="ORF">ABL_02067</name>
</gene>
<sequence length="545" mass="62022">MSAVLKRWVHELVLDEECLEAFVQGKKDTMELLLQERGEEVQITQNVLITAASSANDLQTMRLLLDRRKPGTQINREVLLAAAKNDSKSSAIMDMLLDECGQDIVIDDEIIQEIAKNFDEGLEMMKSLICRQQAGFVVTERILCNAAQYHGRQMLELLVNNASGSDLPITEKILRSVAENDDHGRALIEYLFELRGHSLPVSEDALVFVADARCHKTDEVLMFLLERWPDIPVTDRLFEASCIHHNAMSLLLDQRGDYLPIKAMIRKIAKAPVWTRREKILDLLLDRQLVEVDEWLVETVADNHILLEVIYQRIPDFPVTPEVVINATSNSDAMSIVLDRQKNQVVITEEVLKASLSGWRSYSVIRLLLTRLDPSAVPITEDILIYAIKNDNFLHNNIRALELFLEQRRGLNLSRVWEAIWQNPEIEPFSLTLAAEALFQYARLDVSGEMLERLSSESGSWFYPFDNFVRCCMQYQIPLPTTEAAVELFVERASLKTIDIYLEDNPDIAITEKHIEAAKRNPIADVDNDELVSLLLSVKSRVASS</sequence>
<dbReference type="VEuPathDB" id="FungiDB:ASPNIDRAFT2_1221164"/>
<dbReference type="EMBL" id="BCMY01000003">
    <property type="protein sequence ID" value="GAQ37324.1"/>
    <property type="molecule type" value="Genomic_DNA"/>
</dbReference>
<evidence type="ECO:0000313" key="1">
    <source>
        <dbReference type="EMBL" id="GAQ37324.1"/>
    </source>
</evidence>
<dbReference type="OMA" id="ARNWHSG"/>